<gene>
    <name evidence="1" type="ORF">AVEN_104838_1</name>
</gene>
<dbReference type="AlphaFoldDB" id="A0A4Y2UAU7"/>
<dbReference type="EMBL" id="BGPR01035001">
    <property type="protein sequence ID" value="GBO09643.1"/>
    <property type="molecule type" value="Genomic_DNA"/>
</dbReference>
<evidence type="ECO:0000313" key="1">
    <source>
        <dbReference type="EMBL" id="GBO09643.1"/>
    </source>
</evidence>
<dbReference type="OrthoDB" id="6466982at2759"/>
<keyword evidence="2" id="KW-1185">Reference proteome</keyword>
<evidence type="ECO:0000313" key="2">
    <source>
        <dbReference type="Proteomes" id="UP000499080"/>
    </source>
</evidence>
<dbReference type="Proteomes" id="UP000499080">
    <property type="component" value="Unassembled WGS sequence"/>
</dbReference>
<organism evidence="1 2">
    <name type="scientific">Araneus ventricosus</name>
    <name type="common">Orbweaver spider</name>
    <name type="synonym">Epeira ventricosa</name>
    <dbReference type="NCBI Taxonomy" id="182803"/>
    <lineage>
        <taxon>Eukaryota</taxon>
        <taxon>Metazoa</taxon>
        <taxon>Ecdysozoa</taxon>
        <taxon>Arthropoda</taxon>
        <taxon>Chelicerata</taxon>
        <taxon>Arachnida</taxon>
        <taxon>Araneae</taxon>
        <taxon>Araneomorphae</taxon>
        <taxon>Entelegynae</taxon>
        <taxon>Araneoidea</taxon>
        <taxon>Araneidae</taxon>
        <taxon>Araneus</taxon>
    </lineage>
</organism>
<name>A0A4Y2UAU7_ARAVE</name>
<sequence>MSGYGVRLWKGVHIFTEIRGGGPDSDADLTKNMDGTGESSACSLVHRDKVRYPIRLRLYEPGYTQEL</sequence>
<protein>
    <submittedName>
        <fullName evidence="1">Uncharacterized protein</fullName>
    </submittedName>
</protein>
<accession>A0A4Y2UAU7</accession>
<reference evidence="1 2" key="1">
    <citation type="journal article" date="2019" name="Sci. Rep.">
        <title>Orb-weaving spider Araneus ventricosus genome elucidates the spidroin gene catalogue.</title>
        <authorList>
            <person name="Kono N."/>
            <person name="Nakamura H."/>
            <person name="Ohtoshi R."/>
            <person name="Moran D.A.P."/>
            <person name="Shinohara A."/>
            <person name="Yoshida Y."/>
            <person name="Fujiwara M."/>
            <person name="Mori M."/>
            <person name="Tomita M."/>
            <person name="Arakawa K."/>
        </authorList>
    </citation>
    <scope>NUCLEOTIDE SEQUENCE [LARGE SCALE GENOMIC DNA]</scope>
</reference>
<comment type="caution">
    <text evidence="1">The sequence shown here is derived from an EMBL/GenBank/DDBJ whole genome shotgun (WGS) entry which is preliminary data.</text>
</comment>
<proteinExistence type="predicted"/>